<dbReference type="SUPFAM" id="SSF141673">
    <property type="entry name" value="MOSC N-terminal domain-like"/>
    <property type="match status" value="1"/>
</dbReference>
<evidence type="ECO:0000256" key="8">
    <source>
        <dbReference type="ARBA" id="ARBA00023014"/>
    </source>
</evidence>
<sequence length="624" mass="70160">MNQPRVSQLSIYPIKSTAGIHLNRVFVEEYGLAFDRRFVVADLSGKQITARTHPKLAQVHSALTARGLQLRAPEMASLNIIYADFSDDYRSVNIWKDGVQGQHCHDDYDTWFSHYLGEPCQLLFFGEQSSRLVKQRDTQVAFADGYPLLLISEASLEDLNLRSTLTHSMTQFRPNLVVKNTEAFAEDGWKRFRIGDVEFEVQNGCSRCIFTTLDQSSGEFPPTKEPLTTLAEYRKGDDGNVYFGQNVVALNSGTISIYDPVEVLETKTPEHYPENISKRKQAEPTKSSWQQGETINLQCIAKKAETHDLTTYIFAAPPHRQCDYQAGQYLAFDFEIDGKPEHRNYTLSSSPSRPERLAITVKSLEQGLVSNWLHQHFTPGMSLAVRAPSGDFHLQRTNNQKLLLLSAGSGITPILSMLRYLSDMNIAKDIVFLHSARREQDLMAQAEIALLASSFKHCQVHYTLTQEATNSWQGYQGRLNRGMLMDIADLEERSVFICGPQGFMQSAKEQLLALGVHQDEIFEESFGHAVEPVSQSKPVNILFDSWDTYVQGNNQQNILEQAEQAGLQLPYSCRGGFCGTCKVKLQSGEVKQLEDSGLSDAEKQQGYILSCSCIPENDLCITHD</sequence>
<dbReference type="InterPro" id="IPR017927">
    <property type="entry name" value="FAD-bd_FR_type"/>
</dbReference>
<keyword evidence="6" id="KW-0560">Oxidoreductase</keyword>
<evidence type="ECO:0000256" key="11">
    <source>
        <dbReference type="ARBA" id="ARBA00061434"/>
    </source>
</evidence>
<keyword evidence="16" id="KW-1185">Reference proteome</keyword>
<dbReference type="Pfam" id="PF00175">
    <property type="entry name" value="NAD_binding_1"/>
    <property type="match status" value="1"/>
</dbReference>
<dbReference type="InterPro" id="IPR036010">
    <property type="entry name" value="2Fe-2S_ferredoxin-like_sf"/>
</dbReference>
<evidence type="ECO:0000313" key="16">
    <source>
        <dbReference type="Proteomes" id="UP000651977"/>
    </source>
</evidence>
<accession>A0ABQ1I0M1</accession>
<dbReference type="InterPro" id="IPR011037">
    <property type="entry name" value="Pyrv_Knase-like_insert_dom_sf"/>
</dbReference>
<evidence type="ECO:0000259" key="14">
    <source>
        <dbReference type="PROSITE" id="PS51384"/>
    </source>
</evidence>
<dbReference type="PANTHER" id="PTHR47354">
    <property type="entry name" value="NADH OXIDOREDUCTASE HCR"/>
    <property type="match status" value="1"/>
</dbReference>
<dbReference type="PROSITE" id="PS51340">
    <property type="entry name" value="MOSC"/>
    <property type="match status" value="1"/>
</dbReference>
<dbReference type="InterPro" id="IPR017938">
    <property type="entry name" value="Riboflavin_synthase-like_b-brl"/>
</dbReference>
<dbReference type="Gene3D" id="2.40.30.10">
    <property type="entry name" value="Translation factors"/>
    <property type="match status" value="1"/>
</dbReference>
<reference evidence="16" key="1">
    <citation type="journal article" date="2019" name="Int. J. Syst. Evol. Microbiol.">
        <title>The Global Catalogue of Microorganisms (GCM) 10K type strain sequencing project: providing services to taxonomists for standard genome sequencing and annotation.</title>
        <authorList>
            <consortium name="The Broad Institute Genomics Platform"/>
            <consortium name="The Broad Institute Genome Sequencing Center for Infectious Disease"/>
            <person name="Wu L."/>
            <person name="Ma J."/>
        </authorList>
    </citation>
    <scope>NUCLEOTIDE SEQUENCE [LARGE SCALE GENOMIC DNA]</scope>
    <source>
        <strain evidence="16">CGMCC 1.10131</strain>
    </source>
</reference>
<comment type="cofactor">
    <cofactor evidence="1">
        <name>FAD</name>
        <dbReference type="ChEBI" id="CHEBI:57692"/>
    </cofactor>
</comment>
<feature type="domain" description="MOSC" evidence="13">
    <location>
        <begin position="120"/>
        <end position="264"/>
    </location>
</feature>
<dbReference type="SUPFAM" id="SSF50800">
    <property type="entry name" value="PK beta-barrel domain-like"/>
    <property type="match status" value="1"/>
</dbReference>
<keyword evidence="5" id="KW-0274">FAD</keyword>
<evidence type="ECO:0000256" key="1">
    <source>
        <dbReference type="ARBA" id="ARBA00001974"/>
    </source>
</evidence>
<dbReference type="InterPro" id="IPR006058">
    <property type="entry name" value="2Fe2S_fd_BS"/>
</dbReference>
<organism evidence="15 16">
    <name type="scientific">Agarivorans gilvus</name>
    <dbReference type="NCBI Taxonomy" id="680279"/>
    <lineage>
        <taxon>Bacteria</taxon>
        <taxon>Pseudomonadati</taxon>
        <taxon>Pseudomonadota</taxon>
        <taxon>Gammaproteobacteria</taxon>
        <taxon>Alteromonadales</taxon>
        <taxon>Alteromonadaceae</taxon>
        <taxon>Agarivorans</taxon>
    </lineage>
</organism>
<dbReference type="InterPro" id="IPR012675">
    <property type="entry name" value="Beta-grasp_dom_sf"/>
</dbReference>
<dbReference type="EMBL" id="BMDY01000004">
    <property type="protein sequence ID" value="GGA97585.1"/>
    <property type="molecule type" value="Genomic_DNA"/>
</dbReference>
<dbReference type="Gene3D" id="3.40.50.80">
    <property type="entry name" value="Nucleotide-binding domain of ferredoxin-NADP reductase (FNR) module"/>
    <property type="match status" value="1"/>
</dbReference>
<proteinExistence type="inferred from homology"/>
<keyword evidence="8" id="KW-0411">Iron-sulfur</keyword>
<keyword evidence="4" id="KW-0479">Metal-binding</keyword>
<feature type="domain" description="2Fe-2S ferredoxin-type" evidence="12">
    <location>
        <begin position="537"/>
        <end position="624"/>
    </location>
</feature>
<keyword evidence="9" id="KW-0830">Ubiquinone</keyword>
<evidence type="ECO:0000256" key="10">
    <source>
        <dbReference type="ARBA" id="ARBA00034078"/>
    </source>
</evidence>
<dbReference type="PROSITE" id="PS51384">
    <property type="entry name" value="FAD_FR"/>
    <property type="match status" value="1"/>
</dbReference>
<dbReference type="CDD" id="cd06215">
    <property type="entry name" value="FNR_iron_sulfur_binding_1"/>
    <property type="match status" value="1"/>
</dbReference>
<dbReference type="PROSITE" id="PS51085">
    <property type="entry name" value="2FE2S_FER_2"/>
    <property type="match status" value="1"/>
</dbReference>
<keyword evidence="7" id="KW-0408">Iron</keyword>
<dbReference type="InterPro" id="IPR050415">
    <property type="entry name" value="MRET"/>
</dbReference>
<keyword evidence="2" id="KW-0285">Flavoprotein</keyword>
<evidence type="ECO:0000259" key="13">
    <source>
        <dbReference type="PROSITE" id="PS51340"/>
    </source>
</evidence>
<dbReference type="RefSeq" id="WP_055732314.1">
    <property type="nucleotide sequence ID" value="NZ_BMDY01000004.1"/>
</dbReference>
<dbReference type="Pfam" id="PF03473">
    <property type="entry name" value="MOSC"/>
    <property type="match status" value="1"/>
</dbReference>
<dbReference type="InterPro" id="IPR005303">
    <property type="entry name" value="MOCOS_middle"/>
</dbReference>
<dbReference type="CDD" id="cd00207">
    <property type="entry name" value="fer2"/>
    <property type="match status" value="1"/>
</dbReference>
<evidence type="ECO:0000256" key="7">
    <source>
        <dbReference type="ARBA" id="ARBA00023004"/>
    </source>
</evidence>
<evidence type="ECO:0000256" key="9">
    <source>
        <dbReference type="ARBA" id="ARBA00023075"/>
    </source>
</evidence>
<dbReference type="Pfam" id="PF00970">
    <property type="entry name" value="FAD_binding_6"/>
    <property type="match status" value="1"/>
</dbReference>
<evidence type="ECO:0008006" key="17">
    <source>
        <dbReference type="Google" id="ProtNLM"/>
    </source>
</evidence>
<comment type="similarity">
    <text evidence="11">In the N-terminal section; belongs to the FAD-binding oxidoreductase type 6 family.</text>
</comment>
<evidence type="ECO:0000256" key="6">
    <source>
        <dbReference type="ARBA" id="ARBA00023002"/>
    </source>
</evidence>
<dbReference type="SUPFAM" id="SSF54292">
    <property type="entry name" value="2Fe-2S ferredoxin-like"/>
    <property type="match status" value="1"/>
</dbReference>
<dbReference type="InterPro" id="IPR001433">
    <property type="entry name" value="OxRdtase_FAD/NAD-bd"/>
</dbReference>
<dbReference type="InterPro" id="IPR039261">
    <property type="entry name" value="FNR_nucleotide-bd"/>
</dbReference>
<dbReference type="Proteomes" id="UP000651977">
    <property type="component" value="Unassembled WGS sequence"/>
</dbReference>
<comment type="caution">
    <text evidence="15">The sequence shown here is derived from an EMBL/GenBank/DDBJ whole genome shotgun (WGS) entry which is preliminary data.</text>
</comment>
<evidence type="ECO:0000256" key="4">
    <source>
        <dbReference type="ARBA" id="ARBA00022723"/>
    </source>
</evidence>
<dbReference type="Pfam" id="PF03476">
    <property type="entry name" value="MOSC_N"/>
    <property type="match status" value="1"/>
</dbReference>
<name>A0ABQ1I0M1_9ALTE</name>
<protein>
    <recommendedName>
        <fullName evidence="17">NQR complex subunit F</fullName>
    </recommendedName>
</protein>
<evidence type="ECO:0000256" key="2">
    <source>
        <dbReference type="ARBA" id="ARBA00022630"/>
    </source>
</evidence>
<evidence type="ECO:0000256" key="5">
    <source>
        <dbReference type="ARBA" id="ARBA00022827"/>
    </source>
</evidence>
<gene>
    <name evidence="15" type="ORF">GCM10007414_08190</name>
</gene>
<dbReference type="SUPFAM" id="SSF52343">
    <property type="entry name" value="Ferredoxin reductase-like, C-terminal NADP-linked domain"/>
    <property type="match status" value="1"/>
</dbReference>
<keyword evidence="3" id="KW-0001">2Fe-2S</keyword>
<dbReference type="SUPFAM" id="SSF63380">
    <property type="entry name" value="Riboflavin synthase domain-like"/>
    <property type="match status" value="1"/>
</dbReference>
<feature type="domain" description="FAD-binding FR-type" evidence="14">
    <location>
        <begin position="292"/>
        <end position="395"/>
    </location>
</feature>
<dbReference type="InterPro" id="IPR001041">
    <property type="entry name" value="2Fe-2S_ferredoxin-type"/>
</dbReference>
<dbReference type="Pfam" id="PF00111">
    <property type="entry name" value="Fer2"/>
    <property type="match status" value="1"/>
</dbReference>
<evidence type="ECO:0000259" key="12">
    <source>
        <dbReference type="PROSITE" id="PS51085"/>
    </source>
</evidence>
<evidence type="ECO:0000256" key="3">
    <source>
        <dbReference type="ARBA" id="ARBA00022714"/>
    </source>
</evidence>
<dbReference type="InterPro" id="IPR005302">
    <property type="entry name" value="MoCF_Sase_C"/>
</dbReference>
<comment type="cofactor">
    <cofactor evidence="10">
        <name>[2Fe-2S] cluster</name>
        <dbReference type="ChEBI" id="CHEBI:190135"/>
    </cofactor>
</comment>
<evidence type="ECO:0000313" key="15">
    <source>
        <dbReference type="EMBL" id="GGA97585.1"/>
    </source>
</evidence>
<dbReference type="PANTHER" id="PTHR47354:SF6">
    <property type="entry name" value="NADH OXIDOREDUCTASE HCR"/>
    <property type="match status" value="1"/>
</dbReference>
<dbReference type="PROSITE" id="PS00197">
    <property type="entry name" value="2FE2S_FER_1"/>
    <property type="match status" value="1"/>
</dbReference>
<dbReference type="PRINTS" id="PR00410">
    <property type="entry name" value="PHEHYDRXLASE"/>
</dbReference>
<dbReference type="Gene3D" id="3.10.20.30">
    <property type="match status" value="1"/>
</dbReference>
<dbReference type="InterPro" id="IPR008333">
    <property type="entry name" value="Cbr1-like_FAD-bd_dom"/>
</dbReference>